<proteinExistence type="predicted"/>
<dbReference type="Proteomes" id="UP000001075">
    <property type="component" value="Unassembled WGS sequence"/>
</dbReference>
<name>G3H3X2_CRIGR</name>
<reference evidence="2" key="1">
    <citation type="journal article" date="2011" name="Nat. Biotechnol.">
        <title>The genomic sequence of the Chinese hamster ovary (CHO)-K1 cell line.</title>
        <authorList>
            <person name="Xu X."/>
            <person name="Nagarajan H."/>
            <person name="Lewis N.E."/>
            <person name="Pan S."/>
            <person name="Cai Z."/>
            <person name="Liu X."/>
            <person name="Chen W."/>
            <person name="Xie M."/>
            <person name="Wang W."/>
            <person name="Hammond S."/>
            <person name="Andersen M.R."/>
            <person name="Neff N."/>
            <person name="Passarelli B."/>
            <person name="Koh W."/>
            <person name="Fan H.C."/>
            <person name="Wang J."/>
            <person name="Gui Y."/>
            <person name="Lee K.H."/>
            <person name="Betenbaugh M.J."/>
            <person name="Quake S.R."/>
            <person name="Famili I."/>
            <person name="Palsson B.O."/>
            <person name="Wang J."/>
        </authorList>
    </citation>
    <scope>NUCLEOTIDE SEQUENCE [LARGE SCALE GENOMIC DNA]</scope>
    <source>
        <strain evidence="2">CHO K1 cell line</strain>
    </source>
</reference>
<sequence length="63" mass="6759">MSSVGPLTPKSTWLSSLDSYGDFSCYCLVAGQVHVCCRSTGSPPGHSRSSQLHQLIWSRSQGS</sequence>
<dbReference type="EMBL" id="JH000133">
    <property type="protein sequence ID" value="EGW03599.1"/>
    <property type="molecule type" value="Genomic_DNA"/>
</dbReference>
<gene>
    <name evidence="1" type="ORF">I79_004963</name>
</gene>
<evidence type="ECO:0000313" key="2">
    <source>
        <dbReference type="Proteomes" id="UP000001075"/>
    </source>
</evidence>
<dbReference type="InParanoid" id="G3H3X2"/>
<evidence type="ECO:0000313" key="1">
    <source>
        <dbReference type="EMBL" id="EGW03599.1"/>
    </source>
</evidence>
<protein>
    <submittedName>
        <fullName evidence="1">Uncharacterized protein</fullName>
    </submittedName>
</protein>
<dbReference type="AlphaFoldDB" id="G3H3X2"/>
<accession>G3H3X2</accession>
<organism evidence="1 2">
    <name type="scientific">Cricetulus griseus</name>
    <name type="common">Chinese hamster</name>
    <name type="synonym">Cricetulus barabensis griseus</name>
    <dbReference type="NCBI Taxonomy" id="10029"/>
    <lineage>
        <taxon>Eukaryota</taxon>
        <taxon>Metazoa</taxon>
        <taxon>Chordata</taxon>
        <taxon>Craniata</taxon>
        <taxon>Vertebrata</taxon>
        <taxon>Euteleostomi</taxon>
        <taxon>Mammalia</taxon>
        <taxon>Eutheria</taxon>
        <taxon>Euarchontoglires</taxon>
        <taxon>Glires</taxon>
        <taxon>Rodentia</taxon>
        <taxon>Myomorpha</taxon>
        <taxon>Muroidea</taxon>
        <taxon>Cricetidae</taxon>
        <taxon>Cricetinae</taxon>
        <taxon>Cricetulus</taxon>
    </lineage>
</organism>